<dbReference type="InterPro" id="IPR050516">
    <property type="entry name" value="Olfactory_GPCR"/>
</dbReference>
<comment type="subcellular location">
    <subcellularLocation>
        <location evidence="1">Cell membrane</location>
        <topology evidence="1">Multi-pass membrane protein</topology>
    </subcellularLocation>
</comment>
<dbReference type="AlphaFoldDB" id="A0A6I8N0K4"/>
<evidence type="ECO:0000256" key="7">
    <source>
        <dbReference type="ARBA" id="ARBA00023136"/>
    </source>
</evidence>
<evidence type="ECO:0000313" key="13">
    <source>
        <dbReference type="Proteomes" id="UP000002279"/>
    </source>
</evidence>
<dbReference type="GeneTree" id="ENSGT01150000286921"/>
<keyword evidence="6" id="KW-0297">G-protein coupled receptor</keyword>
<dbReference type="InterPro" id="IPR017452">
    <property type="entry name" value="GPCR_Rhodpsn_7TM"/>
</dbReference>
<keyword evidence="13" id="KW-1185">Reference proteome</keyword>
<dbReference type="Ensembl" id="ENSOANT00000072661.1">
    <property type="protein sequence ID" value="ENSOANP00000034492.1"/>
    <property type="gene ID" value="ENSOANG00000042756.1"/>
</dbReference>
<evidence type="ECO:0000256" key="5">
    <source>
        <dbReference type="ARBA" id="ARBA00022989"/>
    </source>
</evidence>
<dbReference type="SUPFAM" id="SSF81321">
    <property type="entry name" value="Family A G protein-coupled receptor-like"/>
    <property type="match status" value="1"/>
</dbReference>
<proteinExistence type="predicted"/>
<evidence type="ECO:0000256" key="8">
    <source>
        <dbReference type="ARBA" id="ARBA00023170"/>
    </source>
</evidence>
<dbReference type="PROSITE" id="PS50262">
    <property type="entry name" value="G_PROTEIN_RECEP_F1_2"/>
    <property type="match status" value="1"/>
</dbReference>
<keyword evidence="4" id="KW-0716">Sensory transduction</keyword>
<dbReference type="InParanoid" id="A0A6I8N0K4"/>
<reference evidence="12" key="3">
    <citation type="submission" date="2025-09" db="UniProtKB">
        <authorList>
            <consortium name="Ensembl"/>
        </authorList>
    </citation>
    <scope>IDENTIFICATION</scope>
    <source>
        <strain evidence="12">Glennie</strain>
    </source>
</reference>
<keyword evidence="7 10" id="KW-0472">Membrane</keyword>
<keyword evidence="5 10" id="KW-1133">Transmembrane helix</keyword>
<evidence type="ECO:0000256" key="4">
    <source>
        <dbReference type="ARBA" id="ARBA00022725"/>
    </source>
</evidence>
<reference evidence="12 13" key="1">
    <citation type="journal article" date="2008" name="Nature">
        <title>Genome analysis of the platypus reveals unique signatures of evolution.</title>
        <authorList>
            <person name="Warren W.C."/>
            <person name="Hillier L.W."/>
            <person name="Marshall Graves J.A."/>
            <person name="Birney E."/>
            <person name="Ponting C.P."/>
            <person name="Grutzner F."/>
            <person name="Belov K."/>
            <person name="Miller W."/>
            <person name="Clarke L."/>
            <person name="Chinwalla A.T."/>
            <person name="Yang S.P."/>
            <person name="Heger A."/>
            <person name="Locke D.P."/>
            <person name="Miethke P."/>
            <person name="Waters P.D."/>
            <person name="Veyrunes F."/>
            <person name="Fulton L."/>
            <person name="Fulton B."/>
            <person name="Graves T."/>
            <person name="Wallis J."/>
            <person name="Puente X.S."/>
            <person name="Lopez-Otin C."/>
            <person name="Ordonez G.R."/>
            <person name="Eichler E.E."/>
            <person name="Chen L."/>
            <person name="Cheng Z."/>
            <person name="Deakin J.E."/>
            <person name="Alsop A."/>
            <person name="Thompson K."/>
            <person name="Kirby P."/>
            <person name="Papenfuss A.T."/>
            <person name="Wakefield M.J."/>
            <person name="Olender T."/>
            <person name="Lancet D."/>
            <person name="Huttley G.A."/>
            <person name="Smit A.F."/>
            <person name="Pask A."/>
            <person name="Temple-Smith P."/>
            <person name="Batzer M.A."/>
            <person name="Walker J.A."/>
            <person name="Konkel M.K."/>
            <person name="Harris R.S."/>
            <person name="Whittington C.M."/>
            <person name="Wong E.S."/>
            <person name="Gemmell N.J."/>
            <person name="Buschiazzo E."/>
            <person name="Vargas Jentzsch I.M."/>
            <person name="Merkel A."/>
            <person name="Schmitz J."/>
            <person name="Zemann A."/>
            <person name="Churakov G."/>
            <person name="Kriegs J.O."/>
            <person name="Brosius J."/>
            <person name="Murchison E.P."/>
            <person name="Sachidanandam R."/>
            <person name="Smith C."/>
            <person name="Hannon G.J."/>
            <person name="Tsend-Ayush E."/>
            <person name="McMillan D."/>
            <person name="Attenborough R."/>
            <person name="Rens W."/>
            <person name="Ferguson-Smith M."/>
            <person name="Lefevre C.M."/>
            <person name="Sharp J.A."/>
            <person name="Nicholas K.R."/>
            <person name="Ray D.A."/>
            <person name="Kube M."/>
            <person name="Reinhardt R."/>
            <person name="Pringle T.H."/>
            <person name="Taylor J."/>
            <person name="Jones R.C."/>
            <person name="Nixon B."/>
            <person name="Dacheux J.L."/>
            <person name="Niwa H."/>
            <person name="Sekita Y."/>
            <person name="Huang X."/>
            <person name="Stark A."/>
            <person name="Kheradpour P."/>
            <person name="Kellis M."/>
            <person name="Flicek P."/>
            <person name="Chen Y."/>
            <person name="Webber C."/>
            <person name="Hardison R."/>
            <person name="Nelson J."/>
            <person name="Hallsworth-Pepin K."/>
            <person name="Delehaunty K."/>
            <person name="Markovic C."/>
            <person name="Minx P."/>
            <person name="Feng Y."/>
            <person name="Kremitzki C."/>
            <person name="Mitreva M."/>
            <person name="Glasscock J."/>
            <person name="Wylie T."/>
            <person name="Wohldmann P."/>
            <person name="Thiru P."/>
            <person name="Nhan M.N."/>
            <person name="Pohl C.S."/>
            <person name="Smith S.M."/>
            <person name="Hou S."/>
            <person name="Nefedov M."/>
            <person name="de Jong P.J."/>
            <person name="Renfree M.B."/>
            <person name="Mardis E.R."/>
            <person name="Wilson R.K."/>
        </authorList>
    </citation>
    <scope>NUCLEOTIDE SEQUENCE [LARGE SCALE GENOMIC DNA]</scope>
    <source>
        <strain evidence="12 13">Glennie</strain>
    </source>
</reference>
<evidence type="ECO:0000256" key="10">
    <source>
        <dbReference type="SAM" id="Phobius"/>
    </source>
</evidence>
<dbReference type="Gene3D" id="1.20.1070.10">
    <property type="entry name" value="Rhodopsin 7-helix transmembrane proteins"/>
    <property type="match status" value="1"/>
</dbReference>
<keyword evidence="8" id="KW-0675">Receptor</keyword>
<keyword evidence="3 10" id="KW-0812">Transmembrane</keyword>
<protein>
    <recommendedName>
        <fullName evidence="11">G-protein coupled receptors family 1 profile domain-containing protein</fullName>
    </recommendedName>
</protein>
<dbReference type="PANTHER" id="PTHR26452">
    <property type="entry name" value="OLFACTORY RECEPTOR"/>
    <property type="match status" value="1"/>
</dbReference>
<evidence type="ECO:0000256" key="1">
    <source>
        <dbReference type="ARBA" id="ARBA00004651"/>
    </source>
</evidence>
<organism evidence="12 13">
    <name type="scientific">Ornithorhynchus anatinus</name>
    <name type="common">Duckbill platypus</name>
    <dbReference type="NCBI Taxonomy" id="9258"/>
    <lineage>
        <taxon>Eukaryota</taxon>
        <taxon>Metazoa</taxon>
        <taxon>Chordata</taxon>
        <taxon>Craniata</taxon>
        <taxon>Vertebrata</taxon>
        <taxon>Euteleostomi</taxon>
        <taxon>Mammalia</taxon>
        <taxon>Monotremata</taxon>
        <taxon>Ornithorhynchidae</taxon>
        <taxon>Ornithorhynchus</taxon>
    </lineage>
</organism>
<evidence type="ECO:0000256" key="2">
    <source>
        <dbReference type="ARBA" id="ARBA00022475"/>
    </source>
</evidence>
<evidence type="ECO:0000259" key="11">
    <source>
        <dbReference type="PROSITE" id="PS50262"/>
    </source>
</evidence>
<feature type="transmembrane region" description="Helical" evidence="10">
    <location>
        <begin position="82"/>
        <end position="102"/>
    </location>
</feature>
<evidence type="ECO:0000313" key="12">
    <source>
        <dbReference type="Ensembl" id="ENSOANP00000034492.1"/>
    </source>
</evidence>
<evidence type="ECO:0000256" key="9">
    <source>
        <dbReference type="ARBA" id="ARBA00023224"/>
    </source>
</evidence>
<feature type="domain" description="G-protein coupled receptors family 1 profile" evidence="11">
    <location>
        <begin position="1"/>
        <end position="116"/>
    </location>
</feature>
<accession>A0A6I8N0K4</accession>
<dbReference type="OMA" id="YATANFH"/>
<keyword evidence="2" id="KW-1003">Cell membrane</keyword>
<name>A0A6I8N0K4_ORNAN</name>
<evidence type="ECO:0000256" key="3">
    <source>
        <dbReference type="ARBA" id="ARBA00022692"/>
    </source>
</evidence>
<dbReference type="GO" id="GO:0005886">
    <property type="term" value="C:plasma membrane"/>
    <property type="evidence" value="ECO:0007669"/>
    <property type="project" value="UniProtKB-SubCell"/>
</dbReference>
<reference evidence="12" key="2">
    <citation type="submission" date="2025-08" db="UniProtKB">
        <authorList>
            <consortium name="Ensembl"/>
        </authorList>
    </citation>
    <scope>IDENTIFICATION</scope>
    <source>
        <strain evidence="12">Glennie</strain>
    </source>
</reference>
<evidence type="ECO:0000256" key="6">
    <source>
        <dbReference type="ARBA" id="ARBA00023040"/>
    </source>
</evidence>
<dbReference type="InterPro" id="IPR000725">
    <property type="entry name" value="Olfact_rcpt"/>
</dbReference>
<dbReference type="Proteomes" id="UP000002279">
    <property type="component" value="Chromosome X5"/>
</dbReference>
<sequence>MCYDCYAVICQPLCYAIAMNRQSCLQMAAASWFTGTLTRILHVYSTFSLPYCGSNMVHQFFCEIPQILKLSCSGEILGELKVIVFISCLIFISFLFIIYFYAHIFSVVLKIPSAEG</sequence>
<dbReference type="GO" id="GO:0004984">
    <property type="term" value="F:olfactory receptor activity"/>
    <property type="evidence" value="ECO:0007669"/>
    <property type="project" value="InterPro"/>
</dbReference>
<dbReference type="Pfam" id="PF13853">
    <property type="entry name" value="7tm_4"/>
    <property type="match status" value="1"/>
</dbReference>
<keyword evidence="9" id="KW-0807">Transducer</keyword>
<keyword evidence="4" id="KW-0552">Olfaction</keyword>
<dbReference type="GO" id="GO:0004930">
    <property type="term" value="F:G protein-coupled receptor activity"/>
    <property type="evidence" value="ECO:0007669"/>
    <property type="project" value="UniProtKB-KW"/>
</dbReference>